<evidence type="ECO:0000256" key="6">
    <source>
        <dbReference type="ARBA" id="ARBA00023004"/>
    </source>
</evidence>
<dbReference type="SUPFAM" id="SSF56935">
    <property type="entry name" value="Porins"/>
    <property type="match status" value="1"/>
</dbReference>
<dbReference type="RefSeq" id="WP_023927381.1">
    <property type="nucleotide sequence ID" value="NZ_KI669454.1"/>
</dbReference>
<keyword evidence="5 11" id="KW-0812">Transmembrane</keyword>
<evidence type="ECO:0000256" key="2">
    <source>
        <dbReference type="ARBA" id="ARBA00022448"/>
    </source>
</evidence>
<reference evidence="14 15" key="1">
    <citation type="journal article" date="2014" name="Genome Announc.">
        <title>Draft genome sequences of six enterohepatic helicobacter species isolated from humans and one from rhesus macaques.</title>
        <authorList>
            <person name="Shen Z."/>
            <person name="Sheh A."/>
            <person name="Young S.K."/>
            <person name="Abouelliel A."/>
            <person name="Ward D.V."/>
            <person name="Earl A.M."/>
            <person name="Fox J.G."/>
        </authorList>
    </citation>
    <scope>NUCLEOTIDE SEQUENCE [LARGE SCALE GENOMIC DNA]</scope>
    <source>
        <strain evidence="14 15">MIT 99-5501</strain>
    </source>
</reference>
<name>V8CA69_9HELI</name>
<gene>
    <name evidence="14" type="ORF">HMPREF2086_00656</name>
</gene>
<dbReference type="InterPro" id="IPR039426">
    <property type="entry name" value="TonB-dep_rcpt-like"/>
</dbReference>
<dbReference type="PROSITE" id="PS52016">
    <property type="entry name" value="TONB_DEPENDENT_REC_3"/>
    <property type="match status" value="1"/>
</dbReference>
<evidence type="ECO:0000256" key="1">
    <source>
        <dbReference type="ARBA" id="ARBA00004571"/>
    </source>
</evidence>
<dbReference type="GO" id="GO:0006826">
    <property type="term" value="P:iron ion transport"/>
    <property type="evidence" value="ECO:0007669"/>
    <property type="project" value="UniProtKB-KW"/>
</dbReference>
<dbReference type="PANTHER" id="PTHR32552">
    <property type="entry name" value="FERRICHROME IRON RECEPTOR-RELATED"/>
    <property type="match status" value="1"/>
</dbReference>
<feature type="compositionally biased region" description="Polar residues" evidence="12">
    <location>
        <begin position="34"/>
        <end position="49"/>
    </location>
</feature>
<keyword evidence="15" id="KW-1185">Reference proteome</keyword>
<dbReference type="PATRIC" id="fig|1357400.3.peg.903"/>
<dbReference type="Proteomes" id="UP000018731">
    <property type="component" value="Unassembled WGS sequence"/>
</dbReference>
<dbReference type="Pfam" id="PF07715">
    <property type="entry name" value="Plug"/>
    <property type="match status" value="1"/>
</dbReference>
<evidence type="ECO:0000256" key="10">
    <source>
        <dbReference type="ARBA" id="ARBA00023237"/>
    </source>
</evidence>
<feature type="domain" description="TonB-dependent receptor plug" evidence="13">
    <location>
        <begin position="91"/>
        <end position="191"/>
    </location>
</feature>
<sequence>MQDFTQNNSAKNDSTKNDSTKEVDKEVDLADSALGQTTTDTNHNLQNPHLSDDFIRAPKNDSKNDNIETHTLERVTTYSTAKSQREIFDENNNIASVSGEALQKLNIQNSKDLSQVFSGLYITNSGGSAYPSITFRGLHTSYYYSPSMRLYVDGVPQDIFFINQELLDVENVEIFKGMSGTLYGENAQAGIISINSNFISNKTKATLSTTFGNLDRTVMGSASGSIIKDKLYAKLSFKHSDFLGQVKDSQTGAKADTSSSNLARASLSYDDGKYYAGLDYFFDKSTNHDFFYLSDSELTSKDNLTHNFGTYGVPSIYRTIQTYALKAGYQSENINLRNVFSVQDRQMPITNFGSTWEENQMQFSDELKITQTYANNSTSLYGAFFSI</sequence>
<dbReference type="STRING" id="1357400.HMPREF2086_00656"/>
<evidence type="ECO:0000313" key="15">
    <source>
        <dbReference type="Proteomes" id="UP000018731"/>
    </source>
</evidence>
<keyword evidence="4" id="KW-0410">Iron transport</keyword>
<comment type="caution">
    <text evidence="14">The sequence shown here is derived from an EMBL/GenBank/DDBJ whole genome shotgun (WGS) entry which is preliminary data.</text>
</comment>
<proteinExistence type="inferred from homology"/>
<protein>
    <recommendedName>
        <fullName evidence="13">TonB-dependent receptor plug domain-containing protein</fullName>
    </recommendedName>
</protein>
<comment type="subcellular location">
    <subcellularLocation>
        <location evidence="1 11">Cell outer membrane</location>
        <topology evidence="1 11">Multi-pass membrane protein</topology>
    </subcellularLocation>
</comment>
<evidence type="ECO:0000256" key="11">
    <source>
        <dbReference type="PROSITE-ProRule" id="PRU01360"/>
    </source>
</evidence>
<evidence type="ECO:0000256" key="8">
    <source>
        <dbReference type="ARBA" id="ARBA00023077"/>
    </source>
</evidence>
<feature type="compositionally biased region" description="Basic and acidic residues" evidence="12">
    <location>
        <begin position="13"/>
        <end position="28"/>
    </location>
</feature>
<dbReference type="eggNOG" id="COG4771">
    <property type="taxonomic scope" value="Bacteria"/>
</dbReference>
<keyword evidence="8" id="KW-0798">TonB box</keyword>
<evidence type="ECO:0000313" key="14">
    <source>
        <dbReference type="EMBL" id="ETD23910.1"/>
    </source>
</evidence>
<dbReference type="InterPro" id="IPR036942">
    <property type="entry name" value="Beta-barrel_TonB_sf"/>
</dbReference>
<keyword evidence="2 11" id="KW-0813">Transport</keyword>
<evidence type="ECO:0000259" key="13">
    <source>
        <dbReference type="Pfam" id="PF07715"/>
    </source>
</evidence>
<keyword evidence="10 11" id="KW-0998">Cell outer membrane</keyword>
<organism evidence="14 15">
    <name type="scientific">Helicobacter macacae MIT 99-5501</name>
    <dbReference type="NCBI Taxonomy" id="1357400"/>
    <lineage>
        <taxon>Bacteria</taxon>
        <taxon>Pseudomonadati</taxon>
        <taxon>Campylobacterota</taxon>
        <taxon>Epsilonproteobacteria</taxon>
        <taxon>Campylobacterales</taxon>
        <taxon>Helicobacteraceae</taxon>
        <taxon>Helicobacter</taxon>
    </lineage>
</organism>
<dbReference type="InterPro" id="IPR012910">
    <property type="entry name" value="Plug_dom"/>
</dbReference>
<keyword evidence="3 11" id="KW-1134">Transmembrane beta strand</keyword>
<feature type="compositionally biased region" description="Basic and acidic residues" evidence="12">
    <location>
        <begin position="50"/>
        <end position="65"/>
    </location>
</feature>
<feature type="region of interest" description="Disordered" evidence="12">
    <location>
        <begin position="1"/>
        <end position="65"/>
    </location>
</feature>
<dbReference type="PANTHER" id="PTHR32552:SF81">
    <property type="entry name" value="TONB-DEPENDENT OUTER MEMBRANE RECEPTOR"/>
    <property type="match status" value="1"/>
</dbReference>
<dbReference type="Gene3D" id="2.40.170.20">
    <property type="entry name" value="TonB-dependent receptor, beta-barrel domain"/>
    <property type="match status" value="1"/>
</dbReference>
<feature type="compositionally biased region" description="Polar residues" evidence="12">
    <location>
        <begin position="1"/>
        <end position="12"/>
    </location>
</feature>
<evidence type="ECO:0000256" key="12">
    <source>
        <dbReference type="SAM" id="MobiDB-lite"/>
    </source>
</evidence>
<dbReference type="HOGENOM" id="CLU_713232_0_0_7"/>
<accession>V8CA69</accession>
<keyword evidence="6" id="KW-0408">Iron</keyword>
<dbReference type="GO" id="GO:0009279">
    <property type="term" value="C:cell outer membrane"/>
    <property type="evidence" value="ECO:0007669"/>
    <property type="project" value="UniProtKB-SubCell"/>
</dbReference>
<dbReference type="EMBL" id="AZJI01000004">
    <property type="protein sequence ID" value="ETD23910.1"/>
    <property type="molecule type" value="Genomic_DNA"/>
</dbReference>
<dbReference type="OrthoDB" id="9763670at2"/>
<comment type="similarity">
    <text evidence="11">Belongs to the TonB-dependent receptor family.</text>
</comment>
<evidence type="ECO:0000256" key="5">
    <source>
        <dbReference type="ARBA" id="ARBA00022692"/>
    </source>
</evidence>
<evidence type="ECO:0000256" key="7">
    <source>
        <dbReference type="ARBA" id="ARBA00023065"/>
    </source>
</evidence>
<keyword evidence="9 11" id="KW-0472">Membrane</keyword>
<keyword evidence="7" id="KW-0406">Ion transport</keyword>
<evidence type="ECO:0000256" key="4">
    <source>
        <dbReference type="ARBA" id="ARBA00022496"/>
    </source>
</evidence>
<evidence type="ECO:0000256" key="3">
    <source>
        <dbReference type="ARBA" id="ARBA00022452"/>
    </source>
</evidence>
<dbReference type="AlphaFoldDB" id="V8CA69"/>
<evidence type="ECO:0000256" key="9">
    <source>
        <dbReference type="ARBA" id="ARBA00023136"/>
    </source>
</evidence>